<name>A0A4U1MLS6_9BACL</name>
<dbReference type="Gene3D" id="1.25.40.10">
    <property type="entry name" value="Tetratricopeptide repeat domain"/>
    <property type="match status" value="1"/>
</dbReference>
<dbReference type="OrthoDB" id="43895at2"/>
<sequence length="520" mass="60238">MSVGIIIAFWTILLWFNTEQSIVAWTIVALLGTGLILFGVFGLFKPKRHTLKKRSPNLLLIILTVLVSLITFFITALNYSIEEVATSQNNEDSINVTQKLNFYKDLFNNKPDFEDEIRHMESKKIGEITFYYKEDQESLKYIDSAVNALESEKEEFERLFGMGLNNPVNMILYGDSTKMEDLFESEYGSVTGFYTFKDQTIHLSIPQTEEEMNNFDRTVVHEYTHHLLATLIHNSGLVASDFPMWFHEGVAGYIERKNIGFSEKHLKKIEYISFGNFDTPEKMDSHLRSPYEPYLQSMLFIQYIINTEGDDFIKQLVEKRKNQAFGYAFNEVVGEDFSSYELTFIHQLEDIPSLLKMARGQFYQDQNPKGALKTLFKINQYVPNLYQSNSTIAVVYTELGEHQKSIEYLQRIVKQNPQNAPSYDRLSIALLFRSLDQSIDKAELAVKYSDEEELIWTKGLLDKLNIVEQSVNEGKPFAGYLALIRSEYMNSNVQKRDLIKRLLKEYPDVHSSAKEELISF</sequence>
<feature type="repeat" description="TPR" evidence="1">
    <location>
        <begin position="386"/>
        <end position="419"/>
    </location>
</feature>
<proteinExistence type="predicted"/>
<comment type="caution">
    <text evidence="4">The sequence shown here is derived from an EMBL/GenBank/DDBJ whole genome shotgun (WGS) entry which is preliminary data.</text>
</comment>
<reference evidence="4 5" key="1">
    <citation type="submission" date="2019-04" db="EMBL/GenBank/DDBJ databases">
        <title>Genome sequence of Bacillus hwajinpoensis strain Y2.</title>
        <authorList>
            <person name="Fair J.L."/>
            <person name="Maclea K.S."/>
        </authorList>
    </citation>
    <scope>NUCLEOTIDE SEQUENCE [LARGE SCALE GENOMIC DNA]</scope>
    <source>
        <strain evidence="4 5">Y2</strain>
    </source>
</reference>
<keyword evidence="2" id="KW-0812">Transmembrane</keyword>
<keyword evidence="2" id="KW-1133">Transmembrane helix</keyword>
<dbReference type="SUPFAM" id="SSF48452">
    <property type="entry name" value="TPR-like"/>
    <property type="match status" value="1"/>
</dbReference>
<evidence type="ECO:0000313" key="4">
    <source>
        <dbReference type="EMBL" id="TKD71502.1"/>
    </source>
</evidence>
<feature type="transmembrane region" description="Helical" evidence="2">
    <location>
        <begin position="22"/>
        <end position="44"/>
    </location>
</feature>
<dbReference type="AlphaFoldDB" id="A0A4U1MLS6"/>
<keyword evidence="2" id="KW-0472">Membrane</keyword>
<evidence type="ECO:0000313" key="5">
    <source>
        <dbReference type="Proteomes" id="UP000310541"/>
    </source>
</evidence>
<feature type="domain" description="Peptidase MA-like" evidence="3">
    <location>
        <begin position="159"/>
        <end position="336"/>
    </location>
</feature>
<feature type="transmembrane region" description="Helical" evidence="2">
    <location>
        <begin position="56"/>
        <end position="79"/>
    </location>
</feature>
<evidence type="ECO:0000259" key="3">
    <source>
        <dbReference type="Pfam" id="PF13485"/>
    </source>
</evidence>
<keyword evidence="1" id="KW-0802">TPR repeat</keyword>
<dbReference type="InterPro" id="IPR019734">
    <property type="entry name" value="TPR_rpt"/>
</dbReference>
<gene>
    <name evidence="4" type="ORF">FBF83_01440</name>
</gene>
<dbReference type="Pfam" id="PF13485">
    <property type="entry name" value="Peptidase_MA_2"/>
    <property type="match status" value="1"/>
</dbReference>
<organism evidence="4 5">
    <name type="scientific">Guptibacillus hwajinpoensis</name>
    <dbReference type="NCBI Taxonomy" id="208199"/>
    <lineage>
        <taxon>Bacteria</taxon>
        <taxon>Bacillati</taxon>
        <taxon>Bacillota</taxon>
        <taxon>Bacilli</taxon>
        <taxon>Bacillales</taxon>
        <taxon>Guptibacillaceae</taxon>
        <taxon>Guptibacillus</taxon>
    </lineage>
</organism>
<dbReference type="InterPro" id="IPR011990">
    <property type="entry name" value="TPR-like_helical_dom_sf"/>
</dbReference>
<dbReference type="PROSITE" id="PS50005">
    <property type="entry name" value="TPR"/>
    <property type="match status" value="1"/>
</dbReference>
<evidence type="ECO:0000256" key="1">
    <source>
        <dbReference type="PROSITE-ProRule" id="PRU00339"/>
    </source>
</evidence>
<protein>
    <recommendedName>
        <fullName evidence="3">Peptidase MA-like domain-containing protein</fullName>
    </recommendedName>
</protein>
<dbReference type="Proteomes" id="UP000310541">
    <property type="component" value="Unassembled WGS sequence"/>
</dbReference>
<accession>A0A4U1MLS6</accession>
<dbReference type="EMBL" id="SWFM01000001">
    <property type="protein sequence ID" value="TKD71502.1"/>
    <property type="molecule type" value="Genomic_DNA"/>
</dbReference>
<dbReference type="InterPro" id="IPR039568">
    <property type="entry name" value="Peptidase_MA-like_dom"/>
</dbReference>
<evidence type="ECO:0000256" key="2">
    <source>
        <dbReference type="SAM" id="Phobius"/>
    </source>
</evidence>